<evidence type="ECO:0000313" key="1">
    <source>
        <dbReference type="EMBL" id="MDQ0270939.1"/>
    </source>
</evidence>
<dbReference type="Gene3D" id="2.160.20.10">
    <property type="entry name" value="Single-stranded right-handed beta-helix, Pectin lyase-like"/>
    <property type="match status" value="2"/>
</dbReference>
<dbReference type="InterPro" id="IPR012334">
    <property type="entry name" value="Pectin_lyas_fold"/>
</dbReference>
<dbReference type="SMART" id="SM00710">
    <property type="entry name" value="PbH1"/>
    <property type="match status" value="6"/>
</dbReference>
<protein>
    <recommendedName>
        <fullName evidence="3">Right handed beta helix domain-containing protein</fullName>
    </recommendedName>
</protein>
<comment type="caution">
    <text evidence="1">The sequence shown here is derived from an EMBL/GenBank/DDBJ whole genome shotgun (WGS) entry which is preliminary data.</text>
</comment>
<dbReference type="EMBL" id="JAUSUB010000011">
    <property type="protein sequence ID" value="MDQ0270939.1"/>
    <property type="molecule type" value="Genomic_DNA"/>
</dbReference>
<dbReference type="RefSeq" id="WP_307475760.1">
    <property type="nucleotide sequence ID" value="NZ_JAUSUB010000011.1"/>
</dbReference>
<reference evidence="1 2" key="1">
    <citation type="submission" date="2023-07" db="EMBL/GenBank/DDBJ databases">
        <title>Genomic Encyclopedia of Type Strains, Phase IV (KMG-IV): sequencing the most valuable type-strain genomes for metagenomic binning, comparative biology and taxonomic classification.</title>
        <authorList>
            <person name="Goeker M."/>
        </authorList>
    </citation>
    <scope>NUCLEOTIDE SEQUENCE [LARGE SCALE GENOMIC DNA]</scope>
    <source>
        <strain evidence="1 2">DSM 23494</strain>
    </source>
</reference>
<organism evidence="1 2">
    <name type="scientific">Cytobacillus purgationiresistens</name>
    <dbReference type="NCBI Taxonomy" id="863449"/>
    <lineage>
        <taxon>Bacteria</taxon>
        <taxon>Bacillati</taxon>
        <taxon>Bacillota</taxon>
        <taxon>Bacilli</taxon>
        <taxon>Bacillales</taxon>
        <taxon>Bacillaceae</taxon>
        <taxon>Cytobacillus</taxon>
    </lineage>
</organism>
<sequence length="682" mass="75573">MTGSYLLELTRWNIKNNGTDAPNTSMGINNAIVWAAAEGISEIVFPNGIYLIDENNPIIPQSYMTLNLGGATLRIRDNALPIYSIILMHTKQHYVRITNGKVEGDRYTHSYVGGGTHEFGVGIQLMHNVQFVTLDNLEIFNTTGDAINGITSFGSLGANFPKLQGNLEIGGINTSTGALTAASNRIRTSVNFPIVPQIETIGYFGIYGDSYGVIGNEVTTSTYDVIFYKEDNLFLSSITNLHFFDEIQVPPEASYARFVLHQSTVPSLPGNKLTIRTPEFPSQIYIEKCELHHCRRLGVAICGMKHCYVDGNKIHHIGGTSPASGIDIEDGYEINQYIYINNNNIDNNERYSIIVVAGIYVSITNNKIKSGILTINPRAQKTIIDNNHFNDCVPLLSGQITFSNNQLTSCRVRLLDTAQAILNNCFFLNTPINFNTQGAYATQVSDCKFIFDKDFTEASSNSGAPIIFSKEPQTISNCSFEGNGIEAFTVVPAGAYGWVLNNVSFRNIKHKDNRITRLPPGVYSDCRFLNCGTLGEIFSGENAIYEFNGCQFEWSSYTLFYLGQGKGVNFFKVNNSFFFNPNLSDIAFYINGTWGSFHFSNNTFNYPNGTNNPMIDIRSTAAAQFMRMNDNSFTSNKSMIAVRANTSPSIPLLFAGNILTQTNLQLHNNHIKIDNIVNGELV</sequence>
<proteinExistence type="predicted"/>
<evidence type="ECO:0000313" key="2">
    <source>
        <dbReference type="Proteomes" id="UP001238088"/>
    </source>
</evidence>
<keyword evidence="2" id="KW-1185">Reference proteome</keyword>
<dbReference type="SUPFAM" id="SSF51126">
    <property type="entry name" value="Pectin lyase-like"/>
    <property type="match status" value="2"/>
</dbReference>
<gene>
    <name evidence="1" type="ORF">J2S17_002825</name>
</gene>
<evidence type="ECO:0008006" key="3">
    <source>
        <dbReference type="Google" id="ProtNLM"/>
    </source>
</evidence>
<dbReference type="InterPro" id="IPR011050">
    <property type="entry name" value="Pectin_lyase_fold/virulence"/>
</dbReference>
<accession>A0ABU0AI58</accession>
<dbReference type="Proteomes" id="UP001238088">
    <property type="component" value="Unassembled WGS sequence"/>
</dbReference>
<dbReference type="InterPro" id="IPR006626">
    <property type="entry name" value="PbH1"/>
</dbReference>
<name>A0ABU0AI58_9BACI</name>